<dbReference type="InterPro" id="IPR028098">
    <property type="entry name" value="Glyco_trans_4-like_N"/>
</dbReference>
<dbReference type="CDD" id="cd03809">
    <property type="entry name" value="GT4_MtfB-like"/>
    <property type="match status" value="1"/>
</dbReference>
<dbReference type="GO" id="GO:0016757">
    <property type="term" value="F:glycosyltransferase activity"/>
    <property type="evidence" value="ECO:0007669"/>
    <property type="project" value="InterPro"/>
</dbReference>
<dbReference type="Proteomes" id="UP000553193">
    <property type="component" value="Unassembled WGS sequence"/>
</dbReference>
<dbReference type="PANTHER" id="PTHR46401">
    <property type="entry name" value="GLYCOSYLTRANSFERASE WBBK-RELATED"/>
    <property type="match status" value="1"/>
</dbReference>
<evidence type="ECO:0000313" key="4">
    <source>
        <dbReference type="EMBL" id="MBB3897509.1"/>
    </source>
</evidence>
<evidence type="ECO:0000313" key="5">
    <source>
        <dbReference type="Proteomes" id="UP000553193"/>
    </source>
</evidence>
<evidence type="ECO:0000256" key="1">
    <source>
        <dbReference type="ARBA" id="ARBA00022679"/>
    </source>
</evidence>
<feature type="domain" description="Glycosyl transferase family 1" evidence="2">
    <location>
        <begin position="261"/>
        <end position="416"/>
    </location>
</feature>
<keyword evidence="1 4" id="KW-0808">Transferase</keyword>
<dbReference type="AlphaFoldDB" id="A0A840A7L3"/>
<keyword evidence="5" id="KW-1185">Reference proteome</keyword>
<proteinExistence type="predicted"/>
<organism evidence="4 5">
    <name type="scientific">Roseococcus suduntuyensis</name>
    <dbReference type="NCBI Taxonomy" id="455361"/>
    <lineage>
        <taxon>Bacteria</taxon>
        <taxon>Pseudomonadati</taxon>
        <taxon>Pseudomonadota</taxon>
        <taxon>Alphaproteobacteria</taxon>
        <taxon>Acetobacterales</taxon>
        <taxon>Roseomonadaceae</taxon>
        <taxon>Roseococcus</taxon>
    </lineage>
</organism>
<dbReference type="PANTHER" id="PTHR46401:SF2">
    <property type="entry name" value="GLYCOSYLTRANSFERASE WBBK-RELATED"/>
    <property type="match status" value="1"/>
</dbReference>
<accession>A0A840A7L3</accession>
<sequence>MPNDAPRGSPRVWMDGFGLSLVGGTGIATYSRGLAATLGETGLGLGLLYGRPIGAGGAPMAREIAFFDSRTQLDYRLARRLAGIWGPQRAIPVPAAGAVERGLTSTGLHQTFSTANVPPCDALWNAHDIFGRAVVNMRVRSRLLRVSVQGAPPPALMHWTHMHGVRLQGARNIYTIHDAIPLRLPWATLDHKGAWVRTARAVAATADHILTVSEHSRRDLISLLGIPEERISNIYQPVYPPTHGLDPRMSRERLASVFGLEDRGYHLCLSAVDPRKNLARALDAYMASGITRPMIIVGGKSGNAEPELRLLTEAGGTRSRDGRIRHLGYLPRTDVDVLLRHARSLCFPTLYEGFGLPAIEAMQAGTAVLTSNASCMPEVVGDAALKVNPVDLRALTEAMIALDTDDDLRCRLEAEGPARAALFTPERHTARLAALHARLGVAWPEPPA</sequence>
<dbReference type="GO" id="GO:0009103">
    <property type="term" value="P:lipopolysaccharide biosynthetic process"/>
    <property type="evidence" value="ECO:0007669"/>
    <property type="project" value="TreeGrafter"/>
</dbReference>
<dbReference type="Pfam" id="PF13439">
    <property type="entry name" value="Glyco_transf_4"/>
    <property type="match status" value="1"/>
</dbReference>
<protein>
    <submittedName>
        <fullName evidence="4">Glycosyltransferase involved in cell wall biosynthesis</fullName>
    </submittedName>
</protein>
<feature type="domain" description="Glycosyltransferase subfamily 4-like N-terminal" evidence="3">
    <location>
        <begin position="158"/>
        <end position="238"/>
    </location>
</feature>
<dbReference type="SUPFAM" id="SSF53756">
    <property type="entry name" value="UDP-Glycosyltransferase/glycogen phosphorylase"/>
    <property type="match status" value="1"/>
</dbReference>
<name>A0A840A7L3_9PROT</name>
<dbReference type="Gene3D" id="3.40.50.2000">
    <property type="entry name" value="Glycogen Phosphorylase B"/>
    <property type="match status" value="2"/>
</dbReference>
<gene>
    <name evidence="4" type="ORF">GGQ83_000935</name>
</gene>
<dbReference type="RefSeq" id="WP_184382419.1">
    <property type="nucleotide sequence ID" value="NZ_JACIDJ010000001.1"/>
</dbReference>
<dbReference type="InterPro" id="IPR001296">
    <property type="entry name" value="Glyco_trans_1"/>
</dbReference>
<comment type="caution">
    <text evidence="4">The sequence shown here is derived from an EMBL/GenBank/DDBJ whole genome shotgun (WGS) entry which is preliminary data.</text>
</comment>
<evidence type="ECO:0000259" key="3">
    <source>
        <dbReference type="Pfam" id="PF13439"/>
    </source>
</evidence>
<dbReference type="EMBL" id="JACIDJ010000001">
    <property type="protein sequence ID" value="MBB3897509.1"/>
    <property type="molecule type" value="Genomic_DNA"/>
</dbReference>
<reference evidence="4 5" key="1">
    <citation type="submission" date="2020-08" db="EMBL/GenBank/DDBJ databases">
        <title>Genomic Encyclopedia of Type Strains, Phase IV (KMG-IV): sequencing the most valuable type-strain genomes for metagenomic binning, comparative biology and taxonomic classification.</title>
        <authorList>
            <person name="Goeker M."/>
        </authorList>
    </citation>
    <scope>NUCLEOTIDE SEQUENCE [LARGE SCALE GENOMIC DNA]</scope>
    <source>
        <strain evidence="4 5">DSM 19979</strain>
    </source>
</reference>
<evidence type="ECO:0000259" key="2">
    <source>
        <dbReference type="Pfam" id="PF00534"/>
    </source>
</evidence>
<dbReference type="Pfam" id="PF00534">
    <property type="entry name" value="Glycos_transf_1"/>
    <property type="match status" value="1"/>
</dbReference>